<dbReference type="GO" id="GO:0050852">
    <property type="term" value="P:T cell receptor signaling pathway"/>
    <property type="evidence" value="ECO:0007669"/>
    <property type="project" value="TreeGrafter"/>
</dbReference>
<dbReference type="InterPro" id="IPR036028">
    <property type="entry name" value="SH3-like_dom_sf"/>
</dbReference>
<organism evidence="4 5">
    <name type="scientific">Tupaia chinensis</name>
    <name type="common">Chinese tree shrew</name>
    <name type="synonym">Tupaia belangeri chinensis</name>
    <dbReference type="NCBI Taxonomy" id="246437"/>
    <lineage>
        <taxon>Eukaryota</taxon>
        <taxon>Metazoa</taxon>
        <taxon>Chordata</taxon>
        <taxon>Craniata</taxon>
        <taxon>Vertebrata</taxon>
        <taxon>Euteleostomi</taxon>
        <taxon>Mammalia</taxon>
        <taxon>Eutheria</taxon>
        <taxon>Euarchontoglires</taxon>
        <taxon>Scandentia</taxon>
        <taxon>Tupaiidae</taxon>
        <taxon>Tupaia</taxon>
    </lineage>
</organism>
<feature type="domain" description="Helically-extended SH3" evidence="3">
    <location>
        <begin position="523"/>
        <end position="587"/>
    </location>
</feature>
<dbReference type="SUPFAM" id="SSF50044">
    <property type="entry name" value="SH3-domain"/>
    <property type="match status" value="1"/>
</dbReference>
<dbReference type="GO" id="GO:0072659">
    <property type="term" value="P:protein localization to plasma membrane"/>
    <property type="evidence" value="ECO:0007669"/>
    <property type="project" value="TreeGrafter"/>
</dbReference>
<dbReference type="Gene3D" id="2.30.30.40">
    <property type="entry name" value="SH3 Domains"/>
    <property type="match status" value="1"/>
</dbReference>
<gene>
    <name evidence="4" type="ORF">TREES_T100006382</name>
</gene>
<dbReference type="AlphaFoldDB" id="L9KZS4"/>
<dbReference type="PANTHER" id="PTHR16830">
    <property type="entry name" value="SH2 CONTAINING ADAPTOR PRAM-1 RELATED"/>
    <property type="match status" value="1"/>
</dbReference>
<accession>L9KZS4</accession>
<dbReference type="FunCoup" id="L9KZS4">
    <property type="interactions" value="220"/>
</dbReference>
<keyword evidence="5" id="KW-1185">Reference proteome</keyword>
<dbReference type="GO" id="GO:0007229">
    <property type="term" value="P:integrin-mediated signaling pathway"/>
    <property type="evidence" value="ECO:0007669"/>
    <property type="project" value="InterPro"/>
</dbReference>
<feature type="region of interest" description="Disordered" evidence="2">
    <location>
        <begin position="695"/>
        <end position="721"/>
    </location>
</feature>
<dbReference type="GO" id="GO:0005886">
    <property type="term" value="C:plasma membrane"/>
    <property type="evidence" value="ECO:0007669"/>
    <property type="project" value="InterPro"/>
</dbReference>
<evidence type="ECO:0000313" key="5">
    <source>
        <dbReference type="Proteomes" id="UP000011518"/>
    </source>
</evidence>
<dbReference type="InterPro" id="IPR029294">
    <property type="entry name" value="hSH3"/>
</dbReference>
<feature type="region of interest" description="Disordered" evidence="2">
    <location>
        <begin position="171"/>
        <end position="207"/>
    </location>
</feature>
<dbReference type="InterPro" id="IPR043443">
    <property type="entry name" value="FYB1/2-like"/>
</dbReference>
<feature type="compositionally biased region" description="Basic and acidic residues" evidence="2">
    <location>
        <begin position="314"/>
        <end position="345"/>
    </location>
</feature>
<dbReference type="Proteomes" id="UP000011518">
    <property type="component" value="Unassembled WGS sequence"/>
</dbReference>
<evidence type="ECO:0000256" key="2">
    <source>
        <dbReference type="SAM" id="MobiDB-lite"/>
    </source>
</evidence>
<evidence type="ECO:0000256" key="1">
    <source>
        <dbReference type="ARBA" id="ARBA00022553"/>
    </source>
</evidence>
<feature type="region of interest" description="Disordered" evidence="2">
    <location>
        <begin position="92"/>
        <end position="126"/>
    </location>
</feature>
<reference evidence="5" key="1">
    <citation type="submission" date="2012-07" db="EMBL/GenBank/DDBJ databases">
        <title>Genome of the Chinese tree shrew, a rising model animal genetically related to primates.</title>
        <authorList>
            <person name="Zhang G."/>
            <person name="Fan Y."/>
            <person name="Yao Y."/>
            <person name="Huang Z."/>
        </authorList>
    </citation>
    <scope>NUCLEOTIDE SEQUENCE [LARGE SCALE GENOMIC DNA]</scope>
</reference>
<dbReference type="InParanoid" id="L9KZS4"/>
<dbReference type="STRING" id="246437.L9KZS4"/>
<feature type="compositionally biased region" description="Pro residues" evidence="2">
    <location>
        <begin position="197"/>
        <end position="206"/>
    </location>
</feature>
<reference evidence="5" key="2">
    <citation type="journal article" date="2013" name="Nat. Commun.">
        <title>Genome of the Chinese tree shrew.</title>
        <authorList>
            <person name="Fan Y."/>
            <person name="Huang Z.Y."/>
            <person name="Cao C.C."/>
            <person name="Chen C.S."/>
            <person name="Chen Y.X."/>
            <person name="Fan D.D."/>
            <person name="He J."/>
            <person name="Hou H.L."/>
            <person name="Hu L."/>
            <person name="Hu X.T."/>
            <person name="Jiang X.T."/>
            <person name="Lai R."/>
            <person name="Lang Y.S."/>
            <person name="Liang B."/>
            <person name="Liao S.G."/>
            <person name="Mu D."/>
            <person name="Ma Y.Y."/>
            <person name="Niu Y.Y."/>
            <person name="Sun X.Q."/>
            <person name="Xia J.Q."/>
            <person name="Xiao J."/>
            <person name="Xiong Z.Q."/>
            <person name="Xu L."/>
            <person name="Yang L."/>
            <person name="Zhang Y."/>
            <person name="Zhao W."/>
            <person name="Zhao X.D."/>
            <person name="Zheng Y.T."/>
            <person name="Zhou J.M."/>
            <person name="Zhu Y.B."/>
            <person name="Zhang G.J."/>
            <person name="Wang J."/>
            <person name="Yao Y.G."/>
        </authorList>
    </citation>
    <scope>NUCLEOTIDE SEQUENCE [LARGE SCALE GENOMIC DNA]</scope>
</reference>
<feature type="region of interest" description="Disordered" evidence="2">
    <location>
        <begin position="493"/>
        <end position="523"/>
    </location>
</feature>
<keyword evidence="1" id="KW-0597">Phosphoprotein</keyword>
<feature type="region of interest" description="Disordered" evidence="2">
    <location>
        <begin position="413"/>
        <end position="433"/>
    </location>
</feature>
<feature type="compositionally biased region" description="Basic and acidic residues" evidence="2">
    <location>
        <begin position="102"/>
        <end position="113"/>
    </location>
</feature>
<dbReference type="EMBL" id="KB320587">
    <property type="protein sequence ID" value="ELW67979.1"/>
    <property type="molecule type" value="Genomic_DNA"/>
</dbReference>
<dbReference type="Pfam" id="PF14603">
    <property type="entry name" value="hSH3"/>
    <property type="match status" value="1"/>
</dbReference>
<evidence type="ECO:0000313" key="4">
    <source>
        <dbReference type="EMBL" id="ELW67979.1"/>
    </source>
</evidence>
<dbReference type="PANTHER" id="PTHR16830:SF1">
    <property type="entry name" value="FYN-BINDING PROTEIN 2"/>
    <property type="match status" value="1"/>
</dbReference>
<proteinExistence type="predicted"/>
<protein>
    <recommendedName>
        <fullName evidence="3">Helically-extended SH3 domain-containing protein</fullName>
    </recommendedName>
</protein>
<sequence length="796" mass="89751">MKLAHWSEIQKYSNSPGPLEKSTVCSVVDSCKASLLLDGTHSNAEITDNEKEIMASSFRDKLWNWEKVSSQKSEMSSALLLANCGSKAFHLKGNKGMGLTQEESRKKLQRREAQTLPSQRHLSQRKLFAASEDPAFVLSQHGKKSEESPSPDRSPTGSICQPIYEYELASQAPEKQSDVRHHQLPKTKPMPSIESLGPPPPKPSKPPAVNLQAFREQQAALAETHRRGDNAAAAAAATAFPWGWTSITTCFHAEAVAACPAEFEEPHNYEATISYLRHSGNSINLCTAKEIADSTYKVEIEELRKPWKSFLHREPSPKCEDDGKKMKEEEPFELDTGKTEKDPHSNHPFKVVAYQGTPQKIQMATVHRERKNMLAENQDALTDINQMKACPKGTKLTEHSQGPGTYVEALEMSQETPDTGALKPSSISEETYDDVEYPMRETPKLEFSDSFASDSELRSQEVTIYDDVDMSEKESKDEDKVKTWKPKFLIPKEKKEKKGAEGSDRTKKQNLEKNRMEKEEKLFRESSEYDKEIIVINTAVACSNNSRNGTFDLPITPGEVLEVIDTTEQNLVLCRNSKGKCYMCTLLMVQEIGKLLVLALSFTEPYLELEIMPYDTWFVVQMNGCGRVPGDEESNEFCISKAVYSSSGKYYEVALCFPKQARTHLEVQWKRACTACKLWKLTKVLRAKTVFANQRTNNQEREPDNTQTLSRRGETEDQVLPVKEPVRELEREWLSAVAESKLDLGLCKPAAEQERWGVEEPDLCSATSSETGQRRTIYMQGAFAQALSVMLLYSEY</sequence>
<evidence type="ECO:0000259" key="3">
    <source>
        <dbReference type="Pfam" id="PF14603"/>
    </source>
</evidence>
<feature type="region of interest" description="Disordered" evidence="2">
    <location>
        <begin position="314"/>
        <end position="347"/>
    </location>
</feature>
<name>L9KZS4_TUPCH</name>
<feature type="region of interest" description="Disordered" evidence="2">
    <location>
        <begin position="138"/>
        <end position="159"/>
    </location>
</feature>